<proteinExistence type="predicted"/>
<dbReference type="RefSeq" id="WP_233730214.1">
    <property type="nucleotide sequence ID" value="NZ_JAJVCN010000003.1"/>
</dbReference>
<protein>
    <recommendedName>
        <fullName evidence="4">Centromere-binding protein ParB C-terminal domain-containing protein</fullName>
    </recommendedName>
</protein>
<dbReference type="Proteomes" id="UP001521150">
    <property type="component" value="Unassembled WGS sequence"/>
</dbReference>
<comment type="caution">
    <text evidence="2">The sequence shown here is derived from an EMBL/GenBank/DDBJ whole genome shotgun (WGS) entry which is preliminary data.</text>
</comment>
<dbReference type="EMBL" id="JAJVCN010000003">
    <property type="protein sequence ID" value="MCE7008743.1"/>
    <property type="molecule type" value="Genomic_DNA"/>
</dbReference>
<evidence type="ECO:0000313" key="3">
    <source>
        <dbReference type="Proteomes" id="UP001521150"/>
    </source>
</evidence>
<reference evidence="2 3" key="1">
    <citation type="submission" date="2021-12" db="EMBL/GenBank/DDBJ databases">
        <title>Genome sequence of Kibdelosporangium philippinense ATCC 49844.</title>
        <authorList>
            <person name="Fedorov E.A."/>
            <person name="Omeragic M."/>
            <person name="Shalygina K.F."/>
            <person name="Maclea K.S."/>
        </authorList>
    </citation>
    <scope>NUCLEOTIDE SEQUENCE [LARGE SCALE GENOMIC DNA]</scope>
    <source>
        <strain evidence="2 3">ATCC 49844</strain>
    </source>
</reference>
<keyword evidence="3" id="KW-1185">Reference proteome</keyword>
<sequence length="77" mass="8405">MTDVPVLFQTHVPPDVRETARNAVAGMQKVDASYSMRTFIADAVLAHAQRLANEHNGGKPWPKAKRLPTGRRPAAAD</sequence>
<evidence type="ECO:0008006" key="4">
    <source>
        <dbReference type="Google" id="ProtNLM"/>
    </source>
</evidence>
<organism evidence="2 3">
    <name type="scientific">Kibdelosporangium philippinense</name>
    <dbReference type="NCBI Taxonomy" id="211113"/>
    <lineage>
        <taxon>Bacteria</taxon>
        <taxon>Bacillati</taxon>
        <taxon>Actinomycetota</taxon>
        <taxon>Actinomycetes</taxon>
        <taxon>Pseudonocardiales</taxon>
        <taxon>Pseudonocardiaceae</taxon>
        <taxon>Kibdelosporangium</taxon>
    </lineage>
</organism>
<gene>
    <name evidence="2" type="ORF">LWC34_38920</name>
</gene>
<accession>A0ABS8ZNG5</accession>
<name>A0ABS8ZNG5_9PSEU</name>
<evidence type="ECO:0000256" key="1">
    <source>
        <dbReference type="SAM" id="MobiDB-lite"/>
    </source>
</evidence>
<evidence type="ECO:0000313" key="2">
    <source>
        <dbReference type="EMBL" id="MCE7008743.1"/>
    </source>
</evidence>
<feature type="region of interest" description="Disordered" evidence="1">
    <location>
        <begin position="51"/>
        <end position="77"/>
    </location>
</feature>
<dbReference type="Gene3D" id="6.10.180.30">
    <property type="match status" value="1"/>
</dbReference>